<dbReference type="EMBL" id="AY340998">
    <property type="protein sequence ID" value="AAQ20894.1"/>
    <property type="molecule type" value="mRNA"/>
</dbReference>
<proteinExistence type="evidence at transcript level"/>
<evidence type="ECO:0000256" key="1">
    <source>
        <dbReference type="SAM" id="MobiDB-lite"/>
    </source>
</evidence>
<protein>
    <submittedName>
        <fullName evidence="2">Anhydrin-1</fullName>
    </submittedName>
</protein>
<accession>Q7YUB9</accession>
<name>Q7YUB9_APHAV</name>
<feature type="region of interest" description="Disordered" evidence="1">
    <location>
        <begin position="1"/>
        <end position="86"/>
    </location>
</feature>
<sequence>MPPIATRRGQYEPKVQQAKLSPDTIPLNPADKTKDPLARADSLHHHVESDSQEDDKAAEEPPLSRKRWQNRTFRRKGRRQAPYKHK</sequence>
<feature type="compositionally biased region" description="Basic residues" evidence="1">
    <location>
        <begin position="64"/>
        <end position="86"/>
    </location>
</feature>
<gene>
    <name evidence="2" type="primary">Ahn-1</name>
</gene>
<dbReference type="DisProt" id="DP01074"/>
<dbReference type="GO" id="GO:0003676">
    <property type="term" value="F:nucleic acid binding"/>
    <property type="evidence" value="ECO:0000269"/>
    <property type="project" value="DisProt"/>
</dbReference>
<feature type="compositionally biased region" description="Basic and acidic residues" evidence="1">
    <location>
        <begin position="31"/>
        <end position="63"/>
    </location>
</feature>
<dbReference type="AlphaFoldDB" id="Q7YUB9"/>
<organism evidence="2">
    <name type="scientific">Aphelenchoides avenae</name>
    <name type="common">Mycophagous nematode worm</name>
    <name type="synonym">Aphelenchus avenae</name>
    <dbReference type="NCBI Taxonomy" id="70226"/>
    <lineage>
        <taxon>Eukaryota</taxon>
        <taxon>Metazoa</taxon>
        <taxon>Ecdysozoa</taxon>
        <taxon>Nematoda</taxon>
        <taxon>Chromadorea</taxon>
        <taxon>Rhabditida</taxon>
        <taxon>Tylenchina</taxon>
        <taxon>Tylenchomorpha</taxon>
        <taxon>Aphelenchoidea</taxon>
        <taxon>Aphelenchoididae</taxon>
        <taxon>Aphelenchoides</taxon>
    </lineage>
</organism>
<evidence type="ECO:0000313" key="2">
    <source>
        <dbReference type="EMBL" id="AAQ20894.1"/>
    </source>
</evidence>
<dbReference type="GO" id="GO:0044183">
    <property type="term" value="F:protein folding chaperone"/>
    <property type="evidence" value="ECO:0000269"/>
    <property type="project" value="DisProt"/>
</dbReference>
<reference evidence="2" key="1">
    <citation type="submission" date="2003-07" db="EMBL/GenBank/DDBJ databases">
        <title>A novel gene encoding a 'natively unfolded' protein induced by desiccation and oxidative stress in Aphelenchus avenae.</title>
        <authorList>
            <person name="Browne J.A."/>
        </authorList>
    </citation>
    <scope>NUCLEOTIDE SEQUENCE</scope>
</reference>